<evidence type="ECO:0000313" key="4">
    <source>
        <dbReference type="Proteomes" id="UP000460949"/>
    </source>
</evidence>
<reference evidence="3 4" key="1">
    <citation type="submission" date="2019-11" db="EMBL/GenBank/DDBJ databases">
        <title>Genome sequences of 17 halophilic strains isolated from different environments.</title>
        <authorList>
            <person name="Furrow R.E."/>
        </authorList>
    </citation>
    <scope>NUCLEOTIDE SEQUENCE [LARGE SCALE GENOMIC DNA]</scope>
    <source>
        <strain evidence="3 4">22511_23_Filter</strain>
    </source>
</reference>
<proteinExistence type="predicted"/>
<accession>A0A845DT21</accession>
<comment type="caution">
    <text evidence="3">The sequence shown here is derived from an EMBL/GenBank/DDBJ whole genome shotgun (WGS) entry which is preliminary data.</text>
</comment>
<evidence type="ECO:0000256" key="1">
    <source>
        <dbReference type="ARBA" id="ARBA00022969"/>
    </source>
</evidence>
<protein>
    <submittedName>
        <fullName evidence="3">Small acid-soluble spore protein P</fullName>
    </submittedName>
</protein>
<dbReference type="EMBL" id="WMET01000001">
    <property type="protein sequence ID" value="MYL19695.1"/>
    <property type="molecule type" value="Genomic_DNA"/>
</dbReference>
<evidence type="ECO:0000313" key="3">
    <source>
        <dbReference type="EMBL" id="MYL19695.1"/>
    </source>
</evidence>
<feature type="region of interest" description="Disordered" evidence="2">
    <location>
        <begin position="1"/>
        <end position="50"/>
    </location>
</feature>
<feature type="compositionally biased region" description="Basic residues" evidence="2">
    <location>
        <begin position="30"/>
        <end position="50"/>
    </location>
</feature>
<dbReference type="InterPro" id="IPR012614">
    <property type="entry name" value="SASP_SspP"/>
</dbReference>
<organism evidence="3 4">
    <name type="scientific">Halobacillus litoralis</name>
    <dbReference type="NCBI Taxonomy" id="45668"/>
    <lineage>
        <taxon>Bacteria</taxon>
        <taxon>Bacillati</taxon>
        <taxon>Bacillota</taxon>
        <taxon>Bacilli</taxon>
        <taxon>Bacillales</taxon>
        <taxon>Bacillaceae</taxon>
        <taxon>Halobacillus</taxon>
    </lineage>
</organism>
<dbReference type="AlphaFoldDB" id="A0A845DT21"/>
<evidence type="ECO:0000256" key="2">
    <source>
        <dbReference type="SAM" id="MobiDB-lite"/>
    </source>
</evidence>
<keyword evidence="1" id="KW-0749">Sporulation</keyword>
<dbReference type="RefSeq" id="WP_027955473.1">
    <property type="nucleotide sequence ID" value="NZ_JAIVAK010000005.1"/>
</dbReference>
<sequence>MGGRRMGPKQQTRPDIPLGPDQAYGEKAQGSHKAKQARHSRQKQKTSHDM</sequence>
<dbReference type="GO" id="GO:0030435">
    <property type="term" value="P:sporulation resulting in formation of a cellular spore"/>
    <property type="evidence" value="ECO:0007669"/>
    <property type="project" value="UniProtKB-KW"/>
</dbReference>
<dbReference type="OrthoDB" id="2691914at2"/>
<name>A0A845DT21_9BACI</name>
<dbReference type="Proteomes" id="UP000460949">
    <property type="component" value="Unassembled WGS sequence"/>
</dbReference>
<gene>
    <name evidence="3" type="ORF">GLW04_07320</name>
</gene>
<dbReference type="Pfam" id="PF08179">
    <property type="entry name" value="SspP"/>
    <property type="match status" value="1"/>
</dbReference>